<sequence length="160" mass="17186">MKKHGLMLLAAMLASASVWAHEGHEQAVGEGSQAMAMPQTMPGAFLQKKEIDGYEVSFHVMKAKEGHAMGGAYDLMIKVEKDGKPAPVAAANSKVISPTGKPVSKMMMRMGDWFMAGYDLGQSGQYQLMVLFKSEDGQKHFGGVYYPAAAPSGSEHGSHH</sequence>
<gene>
    <name evidence="2" type="ORF">FEF65_08715</name>
</gene>
<feature type="signal peptide" evidence="1">
    <location>
        <begin position="1"/>
        <end position="20"/>
    </location>
</feature>
<keyword evidence="1" id="KW-0732">Signal</keyword>
<evidence type="ECO:0000256" key="1">
    <source>
        <dbReference type="SAM" id="SignalP"/>
    </source>
</evidence>
<evidence type="ECO:0000313" key="2">
    <source>
        <dbReference type="EMBL" id="TLS67021.1"/>
    </source>
</evidence>
<dbReference type="RefSeq" id="WP_138239412.1">
    <property type="nucleotide sequence ID" value="NZ_VBRY01000007.1"/>
</dbReference>
<dbReference type="EMBL" id="VBRY01000007">
    <property type="protein sequence ID" value="TLS67021.1"/>
    <property type="molecule type" value="Genomic_DNA"/>
</dbReference>
<reference evidence="2 3" key="1">
    <citation type="journal article" date="2019" name="Appl. Environ. Microbiol.">
        <title>Environmental Evidence and Genomic Insight of Iron-oxidizing Bacteria Preference Towards More Corrosion Resistant Stainless Steel at Higher Salinities.</title>
        <authorList>
            <person name="Garrison C.E."/>
            <person name="Price K.A."/>
            <person name="Field E.K."/>
        </authorList>
    </citation>
    <scope>NUCLEOTIDE SEQUENCE [LARGE SCALE GENOMIC DNA]</scope>
    <source>
        <strain evidence="2 3">P3</strain>
    </source>
</reference>
<evidence type="ECO:0000313" key="3">
    <source>
        <dbReference type="Proteomes" id="UP000306585"/>
    </source>
</evidence>
<keyword evidence="3" id="KW-1185">Reference proteome</keyword>
<feature type="chain" id="PRO_5024450624" description="YtkA-like domain-containing protein" evidence="1">
    <location>
        <begin position="21"/>
        <end position="160"/>
    </location>
</feature>
<evidence type="ECO:0008006" key="4">
    <source>
        <dbReference type="Google" id="ProtNLM"/>
    </source>
</evidence>
<dbReference type="AlphaFoldDB" id="A0A5R9GKD4"/>
<accession>A0A5R9GKD4</accession>
<proteinExistence type="predicted"/>
<name>A0A5R9GKD4_9PROT</name>
<protein>
    <recommendedName>
        <fullName evidence="4">YtkA-like domain-containing protein</fullName>
    </recommendedName>
</protein>
<comment type="caution">
    <text evidence="2">The sequence shown here is derived from an EMBL/GenBank/DDBJ whole genome shotgun (WGS) entry which is preliminary data.</text>
</comment>
<dbReference type="Proteomes" id="UP000306585">
    <property type="component" value="Unassembled WGS sequence"/>
</dbReference>
<organism evidence="2 3">
    <name type="scientific">Mariprofundus erugo</name>
    <dbReference type="NCBI Taxonomy" id="2528639"/>
    <lineage>
        <taxon>Bacteria</taxon>
        <taxon>Pseudomonadati</taxon>
        <taxon>Pseudomonadota</taxon>
        <taxon>Candidatius Mariprofundia</taxon>
        <taxon>Mariprofundales</taxon>
        <taxon>Mariprofundaceae</taxon>
        <taxon>Mariprofundus</taxon>
    </lineage>
</organism>